<dbReference type="GO" id="GO:0006011">
    <property type="term" value="P:UDP-alpha-D-glucose metabolic process"/>
    <property type="evidence" value="ECO:0007669"/>
    <property type="project" value="InterPro"/>
</dbReference>
<keyword evidence="1" id="KW-0997">Cell inner membrane</keyword>
<evidence type="ECO:0000256" key="2">
    <source>
        <dbReference type="SAM" id="MobiDB-lite"/>
    </source>
</evidence>
<sequence>MRRRDSRRCAQQYRSRQQDRPDGRTPLRALPGVGLVHQCWVPLQPPRDLSETSVLLSADPDPAELEAFLAIMARTGASTGAPATALRVLRAGKRQPWPAGTS</sequence>
<evidence type="ECO:0000313" key="3">
    <source>
        <dbReference type="EMBL" id="QQZ51935.1"/>
    </source>
</evidence>
<proteinExistence type="inferred from homology"/>
<reference evidence="3" key="1">
    <citation type="submission" date="2021-01" db="EMBL/GenBank/DDBJ databases">
        <title>Genome sequence of Phenylobacterium sp. 20VBR1 isolated from a valley glaceir, Ny-Alesund, Svalbard.</title>
        <authorList>
            <person name="Thomas F.A."/>
            <person name="Krishnan K.P."/>
            <person name="Sinha R.K."/>
        </authorList>
    </citation>
    <scope>NUCLEOTIDE SEQUENCE</scope>
    <source>
        <strain evidence="3">20VBR1</strain>
    </source>
</reference>
<keyword evidence="1" id="KW-0973">c-di-GMP</keyword>
<keyword evidence="1" id="KW-1003">Cell membrane</keyword>
<dbReference type="AlphaFoldDB" id="A0A974S994"/>
<gene>
    <name evidence="3" type="ORF">JKL49_08005</name>
</gene>
<keyword evidence="1" id="KW-0135">Cellulose biosynthesis</keyword>
<comment type="function">
    <text evidence="1">Binds the cellulose synthase activator, bis-(3'-5') cyclic diguanylic acid (c-di-GMP).</text>
</comment>
<dbReference type="InterPro" id="IPR018513">
    <property type="entry name" value="Cell_synthase_bac"/>
</dbReference>
<comment type="pathway">
    <text evidence="1">Glycan metabolism; bacterial cellulose biosynthesis.</text>
</comment>
<evidence type="ECO:0000256" key="1">
    <source>
        <dbReference type="RuleBase" id="RU365021"/>
    </source>
</evidence>
<comment type="subunit">
    <text evidence="1">Tightly associated with the cellulose synthase catalytic subunit.</text>
</comment>
<feature type="region of interest" description="Disordered" evidence="2">
    <location>
        <begin position="1"/>
        <end position="26"/>
    </location>
</feature>
<dbReference type="GO" id="GO:0005886">
    <property type="term" value="C:plasma membrane"/>
    <property type="evidence" value="ECO:0007669"/>
    <property type="project" value="UniProtKB-SubCell"/>
</dbReference>
<protein>
    <recommendedName>
        <fullName evidence="1">Cyclic di-GMP-binding protein</fullName>
    </recommendedName>
    <alternativeName>
        <fullName evidence="1">Cellulose synthase regulatory subunit</fullName>
    </alternativeName>
</protein>
<comment type="similarity">
    <text evidence="1">Belongs to the AcsB/BcsB family.</text>
</comment>
<keyword evidence="1" id="KW-0472">Membrane</keyword>
<comment type="subcellular location">
    <subcellularLocation>
        <location evidence="1">Cell inner membrane</location>
    </subcellularLocation>
</comment>
<feature type="compositionally biased region" description="Basic and acidic residues" evidence="2">
    <location>
        <begin position="16"/>
        <end position="25"/>
    </location>
</feature>
<name>A0A974S994_9CAUL</name>
<dbReference type="EMBL" id="CP068570">
    <property type="protein sequence ID" value="QQZ51935.1"/>
    <property type="molecule type" value="Genomic_DNA"/>
</dbReference>
<dbReference type="GO" id="GO:0030244">
    <property type="term" value="P:cellulose biosynthetic process"/>
    <property type="evidence" value="ECO:0007669"/>
    <property type="project" value="UniProtKB-KW"/>
</dbReference>
<dbReference type="Pfam" id="PF03170">
    <property type="entry name" value="BcsB"/>
    <property type="match status" value="1"/>
</dbReference>
<accession>A0A974S994</accession>
<organism evidence="3">
    <name type="scientific">Phenylobacterium glaciei</name>
    <dbReference type="NCBI Taxonomy" id="2803784"/>
    <lineage>
        <taxon>Bacteria</taxon>
        <taxon>Pseudomonadati</taxon>
        <taxon>Pseudomonadota</taxon>
        <taxon>Alphaproteobacteria</taxon>
        <taxon>Caulobacterales</taxon>
        <taxon>Caulobacteraceae</taxon>
        <taxon>Phenylobacterium</taxon>
    </lineage>
</organism>